<comment type="subcellular location">
    <subcellularLocation>
        <location evidence="1">Membrane</location>
    </subcellularLocation>
</comment>
<dbReference type="InterPro" id="IPR023299">
    <property type="entry name" value="ATPase_P-typ_cyto_dom_N"/>
</dbReference>
<protein>
    <recommendedName>
        <fullName evidence="8">P-type ATPase A domain-containing protein</fullName>
    </recommendedName>
</protein>
<feature type="region of interest" description="Disordered" evidence="6">
    <location>
        <begin position="1"/>
        <end position="21"/>
    </location>
</feature>
<dbReference type="SUPFAM" id="SSF81665">
    <property type="entry name" value="Calcium ATPase, transmembrane domain M"/>
    <property type="match status" value="1"/>
</dbReference>
<dbReference type="InterPro" id="IPR008250">
    <property type="entry name" value="ATPase_P-typ_transduc_dom_A_sf"/>
</dbReference>
<accession>A0A9P4WDR8</accession>
<dbReference type="Gene3D" id="3.40.50.1000">
    <property type="entry name" value="HAD superfamily/HAD-like"/>
    <property type="match status" value="2"/>
</dbReference>
<keyword evidence="10" id="KW-1185">Reference proteome</keyword>
<evidence type="ECO:0000256" key="1">
    <source>
        <dbReference type="ARBA" id="ARBA00004370"/>
    </source>
</evidence>
<feature type="transmembrane region" description="Helical" evidence="7">
    <location>
        <begin position="436"/>
        <end position="457"/>
    </location>
</feature>
<dbReference type="PROSITE" id="PS00154">
    <property type="entry name" value="ATPASE_E1_E2"/>
    <property type="match status" value="1"/>
</dbReference>
<evidence type="ECO:0000256" key="7">
    <source>
        <dbReference type="SAM" id="Phobius"/>
    </source>
</evidence>
<dbReference type="PROSITE" id="PS01047">
    <property type="entry name" value="HMA_1"/>
    <property type="match status" value="1"/>
</dbReference>
<keyword evidence="2 7" id="KW-0812">Transmembrane</keyword>
<feature type="transmembrane region" description="Helical" evidence="7">
    <location>
        <begin position="279"/>
        <end position="296"/>
    </location>
</feature>
<dbReference type="GO" id="GO:0016887">
    <property type="term" value="F:ATP hydrolysis activity"/>
    <property type="evidence" value="ECO:0007669"/>
    <property type="project" value="InterPro"/>
</dbReference>
<comment type="caution">
    <text evidence="9">The sequence shown here is derived from an EMBL/GenBank/DDBJ whole genome shotgun (WGS) entry which is preliminary data.</text>
</comment>
<dbReference type="PANTHER" id="PTHR46594:SF4">
    <property type="entry name" value="P-TYPE CATION-TRANSPORTING ATPASE"/>
    <property type="match status" value="1"/>
</dbReference>
<dbReference type="SUPFAM" id="SSF56784">
    <property type="entry name" value="HAD-like"/>
    <property type="match status" value="1"/>
</dbReference>
<keyword evidence="5 7" id="KW-0472">Membrane</keyword>
<dbReference type="InterPro" id="IPR017969">
    <property type="entry name" value="Heavy-metal-associated_CS"/>
</dbReference>
<dbReference type="InterPro" id="IPR036163">
    <property type="entry name" value="HMA_dom_sf"/>
</dbReference>
<reference evidence="9" key="1">
    <citation type="submission" date="2019-04" db="EMBL/GenBank/DDBJ databases">
        <title>Sequencing of skin fungus with MAO and IRED activity.</title>
        <authorList>
            <person name="Marsaioli A.J."/>
            <person name="Bonatto J.M.C."/>
            <person name="Reis Junior O."/>
        </authorList>
    </citation>
    <scope>NUCLEOTIDE SEQUENCE</scope>
    <source>
        <strain evidence="9">30M1</strain>
    </source>
</reference>
<feature type="transmembrane region" description="Helical" evidence="7">
    <location>
        <begin position="772"/>
        <end position="793"/>
    </location>
</feature>
<dbReference type="EMBL" id="SWKU01000005">
    <property type="protein sequence ID" value="KAF3006579.1"/>
    <property type="molecule type" value="Genomic_DNA"/>
</dbReference>
<evidence type="ECO:0000313" key="10">
    <source>
        <dbReference type="Proteomes" id="UP000801428"/>
    </source>
</evidence>
<dbReference type="GO" id="GO:0016020">
    <property type="term" value="C:membrane"/>
    <property type="evidence" value="ECO:0007669"/>
    <property type="project" value="UniProtKB-SubCell"/>
</dbReference>
<feature type="transmembrane region" description="Helical" evidence="7">
    <location>
        <begin position="477"/>
        <end position="506"/>
    </location>
</feature>
<keyword evidence="3" id="KW-0479">Metal-binding</keyword>
<dbReference type="GO" id="GO:0005524">
    <property type="term" value="F:ATP binding"/>
    <property type="evidence" value="ECO:0007669"/>
    <property type="project" value="InterPro"/>
</dbReference>
<gene>
    <name evidence="9" type="ORF">E8E13_006813</name>
</gene>
<dbReference type="InterPro" id="IPR023298">
    <property type="entry name" value="ATPase_P-typ_TM_dom_sf"/>
</dbReference>
<feature type="domain" description="P-type ATPase A" evidence="8">
    <location>
        <begin position="330"/>
        <end position="420"/>
    </location>
</feature>
<dbReference type="OrthoDB" id="432719at2759"/>
<dbReference type="InterPro" id="IPR001757">
    <property type="entry name" value="P_typ_ATPase"/>
</dbReference>
<dbReference type="InterPro" id="IPR036412">
    <property type="entry name" value="HAD-like_sf"/>
</dbReference>
<dbReference type="InterPro" id="IPR059000">
    <property type="entry name" value="ATPase_P-type_domA"/>
</dbReference>
<name>A0A9P4WDR8_CURKU</name>
<evidence type="ECO:0000259" key="8">
    <source>
        <dbReference type="Pfam" id="PF00122"/>
    </source>
</evidence>
<dbReference type="Proteomes" id="UP000801428">
    <property type="component" value="Unassembled WGS sequence"/>
</dbReference>
<dbReference type="AlphaFoldDB" id="A0A9P4WDR8"/>
<dbReference type="Pfam" id="PF00122">
    <property type="entry name" value="E1-E2_ATPase"/>
    <property type="match status" value="1"/>
</dbReference>
<dbReference type="InterPro" id="IPR018303">
    <property type="entry name" value="ATPase_P-typ_P_site"/>
</dbReference>
<keyword evidence="4 7" id="KW-1133">Transmembrane helix</keyword>
<dbReference type="InterPro" id="IPR023214">
    <property type="entry name" value="HAD_sf"/>
</dbReference>
<dbReference type="GO" id="GO:0046872">
    <property type="term" value="F:metal ion binding"/>
    <property type="evidence" value="ECO:0007669"/>
    <property type="project" value="UniProtKB-KW"/>
</dbReference>
<proteinExistence type="predicted"/>
<dbReference type="PANTHER" id="PTHR46594">
    <property type="entry name" value="P-TYPE CATION-TRANSPORTING ATPASE"/>
    <property type="match status" value="1"/>
</dbReference>
<dbReference type="Gene3D" id="3.30.70.100">
    <property type="match status" value="1"/>
</dbReference>
<evidence type="ECO:0000256" key="3">
    <source>
        <dbReference type="ARBA" id="ARBA00022723"/>
    </source>
</evidence>
<evidence type="ECO:0000256" key="4">
    <source>
        <dbReference type="ARBA" id="ARBA00022989"/>
    </source>
</evidence>
<dbReference type="SUPFAM" id="SSF81653">
    <property type="entry name" value="Calcium ATPase, transduction domain A"/>
    <property type="match status" value="1"/>
</dbReference>
<evidence type="ECO:0000313" key="9">
    <source>
        <dbReference type="EMBL" id="KAF3006579.1"/>
    </source>
</evidence>
<dbReference type="FunFam" id="2.70.150.10:FF:000002">
    <property type="entry name" value="Copper-transporting ATPase 1, putative"/>
    <property type="match status" value="1"/>
</dbReference>
<evidence type="ECO:0000256" key="2">
    <source>
        <dbReference type="ARBA" id="ARBA00022692"/>
    </source>
</evidence>
<sequence length="857" mass="94126">MAEGDHEPQPSRQGLSSVRDEVHPNAIIRNAEKGPPDYKRFVLNIDGLKCGCCDTGITRAVGRILAIRNHQVNVVMARLEFELDISQISIDDVLRKLGTFTGSSLTVNDNNEIEERSTSRFGADKRIVVAQQHQPIRIHYDAKVIGARDIYDFYRRRNEETVLAPPPAHSSLSLGAKQTRRAFYWFLPALVLTIPVLVLAWAPFNHEIPSYAHASVALATVVQIIAWIEFVPSVLRALWYSRALNMDFLILFSTTTAFIFSVVLYAYEIAGRPLETKSFFETSTLLVTCILLGRLINEFARYRAAKAISFRSLQNEKALLVEQSYERKPDPPTKEIDARLLQYGDYFKVLPHTRIVTDGTVSYGGSEVDESMLTGESIPVAKGVHSNVFAGTMNGNGTLIVALKALPHENTVHKIAAMVECAELTKPKIQALADCLAGYLVPLIAAAAYIVFMVWFLTGRLEHKQSWSAAAIRAITYAIATLVVSCPCAIGLAVPMVVLIAGGVAARYGVVFKNPQMLEVARNATDVVFDKTGTLTTSYFTVVNEQYFGTLAPNQVKRYILGLLKDSKHPISLGVYNHLAKESRMSAETDLIPVAMHNVQSLPGEGIIGFSRVQNREVRAGNPDWLNLHIEETDCSHLCVTISGQTAATFKLRDMVKTNAGRVIEALQKRQVTVHMISGDTHGPEGKRKYIQDLQESLPGDKKRVVLFVGDGTNDSVALKQADIGAHMRSPNSSSDVAKQAADVVFMTERLANVLIMLDISKGAYRRIVANFVWSAVYNFSAILLAAGVFASIKNGGSEVCIPPQWAGLGELLAKSLDVRAEAKQSISTKAAPQSAIIENIAKAKSLSEEQRVDGTY</sequence>
<evidence type="ECO:0000256" key="6">
    <source>
        <dbReference type="SAM" id="MobiDB-lite"/>
    </source>
</evidence>
<dbReference type="Pfam" id="PF00702">
    <property type="entry name" value="Hydrolase"/>
    <property type="match status" value="1"/>
</dbReference>
<dbReference type="SUPFAM" id="SSF55008">
    <property type="entry name" value="HMA, heavy metal-associated domain"/>
    <property type="match status" value="1"/>
</dbReference>
<dbReference type="Gene3D" id="3.40.1110.10">
    <property type="entry name" value="Calcium-transporting ATPase, cytoplasmic domain N"/>
    <property type="match status" value="1"/>
</dbReference>
<feature type="transmembrane region" description="Helical" evidence="7">
    <location>
        <begin position="182"/>
        <end position="204"/>
    </location>
</feature>
<dbReference type="GO" id="GO:0030003">
    <property type="term" value="P:intracellular monoatomic cation homeostasis"/>
    <property type="evidence" value="ECO:0007669"/>
    <property type="project" value="UniProtKB-ARBA"/>
</dbReference>
<evidence type="ECO:0000256" key="5">
    <source>
        <dbReference type="ARBA" id="ARBA00023136"/>
    </source>
</evidence>
<organism evidence="9 10">
    <name type="scientific">Curvularia kusanoi</name>
    <name type="common">Cochliobolus kusanoi</name>
    <dbReference type="NCBI Taxonomy" id="90978"/>
    <lineage>
        <taxon>Eukaryota</taxon>
        <taxon>Fungi</taxon>
        <taxon>Dikarya</taxon>
        <taxon>Ascomycota</taxon>
        <taxon>Pezizomycotina</taxon>
        <taxon>Dothideomycetes</taxon>
        <taxon>Pleosporomycetidae</taxon>
        <taxon>Pleosporales</taxon>
        <taxon>Pleosporineae</taxon>
        <taxon>Pleosporaceae</taxon>
        <taxon>Curvularia</taxon>
    </lineage>
</organism>
<feature type="transmembrane region" description="Helical" evidence="7">
    <location>
        <begin position="248"/>
        <end position="267"/>
    </location>
</feature>
<dbReference type="Gene3D" id="2.70.150.10">
    <property type="entry name" value="Calcium-transporting ATPase, cytoplasmic transduction domain A"/>
    <property type="match status" value="1"/>
</dbReference>
<dbReference type="NCBIfam" id="TIGR01494">
    <property type="entry name" value="ATPase_P-type"/>
    <property type="match status" value="2"/>
</dbReference>
<dbReference type="PRINTS" id="PR00119">
    <property type="entry name" value="CATATPASE"/>
</dbReference>